<dbReference type="SUPFAM" id="SSF52029">
    <property type="entry name" value="GroEL apical domain-like"/>
    <property type="match status" value="1"/>
</dbReference>
<name>A0A426ZIV0_ENSVE</name>
<dbReference type="EMBL" id="AMZH03006415">
    <property type="protein sequence ID" value="RRT63902.1"/>
    <property type="molecule type" value="Genomic_DNA"/>
</dbReference>
<feature type="non-terminal residue" evidence="1">
    <location>
        <position position="1"/>
    </location>
</feature>
<proteinExistence type="predicted"/>
<comment type="caution">
    <text evidence="1">The sequence shown here is derived from an EMBL/GenBank/DDBJ whole genome shotgun (WGS) entry which is preliminary data.</text>
</comment>
<reference evidence="1 2" key="1">
    <citation type="journal article" date="2014" name="Agronomy (Basel)">
        <title>A Draft Genome Sequence for Ensete ventricosum, the Drought-Tolerant Tree Against Hunger.</title>
        <authorList>
            <person name="Harrison J."/>
            <person name="Moore K.A."/>
            <person name="Paszkiewicz K."/>
            <person name="Jones T."/>
            <person name="Grant M."/>
            <person name="Ambacheew D."/>
            <person name="Muzemil S."/>
            <person name="Studholme D.J."/>
        </authorList>
    </citation>
    <scope>NUCLEOTIDE SEQUENCE [LARGE SCALE GENOMIC DNA]</scope>
</reference>
<dbReference type="AlphaFoldDB" id="A0A426ZIV0"/>
<gene>
    <name evidence="1" type="ORF">B296_00042308</name>
</gene>
<evidence type="ECO:0000313" key="1">
    <source>
        <dbReference type="EMBL" id="RRT63902.1"/>
    </source>
</evidence>
<evidence type="ECO:0000313" key="2">
    <source>
        <dbReference type="Proteomes" id="UP000287651"/>
    </source>
</evidence>
<dbReference type="Proteomes" id="UP000287651">
    <property type="component" value="Unassembled WGS sequence"/>
</dbReference>
<accession>A0A426ZIV0</accession>
<protein>
    <submittedName>
        <fullName evidence="1">Uncharacterized protein</fullName>
    </submittedName>
</protein>
<dbReference type="InterPro" id="IPR027409">
    <property type="entry name" value="GroEL-like_apical_dom_sf"/>
</dbReference>
<sequence length="70" mass="7747">RSRRTTSRTSVVEWLSLKLLSVDVRVASRCEEQAPGFGENRKPSLQDLATLTGGSMRIFSYSILLCSDGL</sequence>
<organism evidence="1 2">
    <name type="scientific">Ensete ventricosum</name>
    <name type="common">Abyssinian banana</name>
    <name type="synonym">Musa ensete</name>
    <dbReference type="NCBI Taxonomy" id="4639"/>
    <lineage>
        <taxon>Eukaryota</taxon>
        <taxon>Viridiplantae</taxon>
        <taxon>Streptophyta</taxon>
        <taxon>Embryophyta</taxon>
        <taxon>Tracheophyta</taxon>
        <taxon>Spermatophyta</taxon>
        <taxon>Magnoliopsida</taxon>
        <taxon>Liliopsida</taxon>
        <taxon>Zingiberales</taxon>
        <taxon>Musaceae</taxon>
        <taxon>Ensete</taxon>
    </lineage>
</organism>